<gene>
    <name evidence="1" type="ORF">CVS54_02496</name>
</gene>
<proteinExistence type="predicted"/>
<protein>
    <submittedName>
        <fullName evidence="1">Uncharacterized protein</fullName>
    </submittedName>
</protein>
<dbReference type="AlphaFoldDB" id="A0A3S9WM58"/>
<evidence type="ECO:0000313" key="2">
    <source>
        <dbReference type="Proteomes" id="UP000274841"/>
    </source>
</evidence>
<dbReference type="KEGG" id="moy:CVS54_02496"/>
<name>A0A3S9WM58_9MICO</name>
<sequence length="48" mass="5130">MKKTQQDSVQQDAPVGLQPLLDSLNLLEGEAAGYCTNGVCHFPAPKSE</sequence>
<organism evidence="1 2">
    <name type="scientific">Microbacterium oxydans</name>
    <dbReference type="NCBI Taxonomy" id="82380"/>
    <lineage>
        <taxon>Bacteria</taxon>
        <taxon>Bacillati</taxon>
        <taxon>Actinomycetota</taxon>
        <taxon>Actinomycetes</taxon>
        <taxon>Micrococcales</taxon>
        <taxon>Microbacteriaceae</taxon>
        <taxon>Microbacterium</taxon>
    </lineage>
</organism>
<dbReference type="RefSeq" id="WP_164734100.1">
    <property type="nucleotide sequence ID" value="NZ_CP031422.1"/>
</dbReference>
<dbReference type="Proteomes" id="UP000274841">
    <property type="component" value="Chromosome"/>
</dbReference>
<reference evidence="1 2" key="1">
    <citation type="submission" date="2018-08" db="EMBL/GenBank/DDBJ databases">
        <title>Microbacterium oxydans strain HG3.</title>
        <authorList>
            <person name="ORTET P."/>
        </authorList>
    </citation>
    <scope>NUCLEOTIDE SEQUENCE [LARGE SCALE GENOMIC DNA]</scope>
    <source>
        <strain evidence="1 2">HG3</strain>
    </source>
</reference>
<dbReference type="EMBL" id="CP031422">
    <property type="protein sequence ID" value="AZS41149.1"/>
    <property type="molecule type" value="Genomic_DNA"/>
</dbReference>
<accession>A0A3S9WM58</accession>
<evidence type="ECO:0000313" key="1">
    <source>
        <dbReference type="EMBL" id="AZS41149.1"/>
    </source>
</evidence>